<accession>A0A853I6P1</accession>
<sequence>MSFFRLTQQDSTWHLTAILAQATVQSYLPSTNKPPLKAKPAKQLQEKQLVDYLQNNINFTMNGQLVPLKLNNVKLGHHETKVSFKLNAVPKQLESMDIVIKAFAHGKNHHNILLISSTSAKQKVILSSKNNYSSKLQFTPSTNTVK</sequence>
<organism evidence="1 2">
    <name type="scientific">Spartinivicinus marinus</name>
    <dbReference type="NCBI Taxonomy" id="2994442"/>
    <lineage>
        <taxon>Bacteria</taxon>
        <taxon>Pseudomonadati</taxon>
        <taxon>Pseudomonadota</taxon>
        <taxon>Gammaproteobacteria</taxon>
        <taxon>Oceanospirillales</taxon>
        <taxon>Zooshikellaceae</taxon>
        <taxon>Spartinivicinus</taxon>
    </lineage>
</organism>
<name>A0A853I6P1_9GAMM</name>
<gene>
    <name evidence="1" type="ORF">H0A36_06220</name>
</gene>
<dbReference type="RefSeq" id="WP_180567633.1">
    <property type="nucleotide sequence ID" value="NZ_JACCKB010000006.1"/>
</dbReference>
<keyword evidence="2" id="KW-1185">Reference proteome</keyword>
<evidence type="ECO:0000313" key="1">
    <source>
        <dbReference type="EMBL" id="NYZ65601.1"/>
    </source>
</evidence>
<reference evidence="1 2" key="1">
    <citation type="submission" date="2020-07" db="EMBL/GenBank/DDBJ databases">
        <title>Endozoicomonas sp. nov., isolated from sediment.</title>
        <authorList>
            <person name="Gu T."/>
        </authorList>
    </citation>
    <scope>NUCLEOTIDE SEQUENCE [LARGE SCALE GENOMIC DNA]</scope>
    <source>
        <strain evidence="1 2">SM1973</strain>
    </source>
</reference>
<comment type="caution">
    <text evidence="1">The sequence shown here is derived from an EMBL/GenBank/DDBJ whole genome shotgun (WGS) entry which is preliminary data.</text>
</comment>
<dbReference type="Proteomes" id="UP000569732">
    <property type="component" value="Unassembled WGS sequence"/>
</dbReference>
<dbReference type="AlphaFoldDB" id="A0A853I6P1"/>
<protein>
    <submittedName>
        <fullName evidence="1">Uncharacterized protein</fullName>
    </submittedName>
</protein>
<dbReference type="EMBL" id="JACCKB010000006">
    <property type="protein sequence ID" value="NYZ65601.1"/>
    <property type="molecule type" value="Genomic_DNA"/>
</dbReference>
<evidence type="ECO:0000313" key="2">
    <source>
        <dbReference type="Proteomes" id="UP000569732"/>
    </source>
</evidence>
<proteinExistence type="predicted"/>